<dbReference type="PANTHER" id="PTHR38687">
    <property type="entry name" value="CELL DIVISION PROTEIN DEDD-RELATED"/>
    <property type="match status" value="1"/>
</dbReference>
<feature type="region of interest" description="Disordered" evidence="1">
    <location>
        <begin position="58"/>
        <end position="82"/>
    </location>
</feature>
<keyword evidence="2" id="KW-0812">Transmembrane</keyword>
<evidence type="ECO:0000259" key="3">
    <source>
        <dbReference type="PROSITE" id="PS51724"/>
    </source>
</evidence>
<dbReference type="PANTHER" id="PTHR38687:SF1">
    <property type="entry name" value="CELL DIVISION PROTEIN DEDD"/>
    <property type="match status" value="1"/>
</dbReference>
<gene>
    <name evidence="4" type="ORF">INQ42_02790</name>
</gene>
<dbReference type="Gene3D" id="3.30.70.1070">
    <property type="entry name" value="Sporulation related repeat"/>
    <property type="match status" value="2"/>
</dbReference>
<name>A0A7S6ZVU7_9GAMM</name>
<feature type="compositionally biased region" description="Low complexity" evidence="1">
    <location>
        <begin position="190"/>
        <end position="212"/>
    </location>
</feature>
<feature type="domain" description="SPOR" evidence="3">
    <location>
        <begin position="252"/>
        <end position="331"/>
    </location>
</feature>
<evidence type="ECO:0000313" key="4">
    <source>
        <dbReference type="EMBL" id="QOW22544.1"/>
    </source>
</evidence>
<dbReference type="SUPFAM" id="SSF110997">
    <property type="entry name" value="Sporulation related repeat"/>
    <property type="match status" value="2"/>
</dbReference>
<organism evidence="4 5">
    <name type="scientific">Novilysobacter avium</name>
    <dbReference type="NCBI Taxonomy" id="2781023"/>
    <lineage>
        <taxon>Bacteria</taxon>
        <taxon>Pseudomonadati</taxon>
        <taxon>Pseudomonadota</taxon>
        <taxon>Gammaproteobacteria</taxon>
        <taxon>Lysobacterales</taxon>
        <taxon>Lysobacteraceae</taxon>
        <taxon>Novilysobacter</taxon>
    </lineage>
</organism>
<dbReference type="InterPro" id="IPR052521">
    <property type="entry name" value="Cell_div_SPOR-domain"/>
</dbReference>
<sequence length="332" mass="33621">MEPALKQRLIGAAVLVAIAVIFLPMLIKGPAPDSGVSDISLDVPSMPRQGFETRELPLVTPPARNGASVTAPGAEPSGEGALPTVDTRAARDSGDQASGMTPATVAAGNYAVSFGSYASQEDAQKVVGALQAAGFPAFQESVKSGERTLHRVRIGPFQTSAEAETARIDSARVRKDVGAKVLVLDADRAGSAPASASAGKTPAQPAQTVVAKPEPKPEPPKPTPAEPAKPVATAPAPAKPEPAPATSQPAPAAAGVGFVVQLGAFGNPAEATALRDRARSQGLSAFVEQVRSGDATLNRVQVGPVADRAAADQLKVQAAAKLGISGFVRAHP</sequence>
<feature type="transmembrane region" description="Helical" evidence="2">
    <location>
        <begin position="9"/>
        <end position="27"/>
    </location>
</feature>
<reference evidence="4 5" key="1">
    <citation type="submission" date="2020-10" db="EMBL/GenBank/DDBJ databases">
        <title>complete genome sequencing of Lysobacter sp. H23M41.</title>
        <authorList>
            <person name="Bae J.-W."/>
            <person name="Lee S.-Y."/>
        </authorList>
    </citation>
    <scope>NUCLEOTIDE SEQUENCE [LARGE SCALE GENOMIC DNA]</scope>
    <source>
        <strain evidence="4 5">H23M41</strain>
    </source>
</reference>
<evidence type="ECO:0000256" key="2">
    <source>
        <dbReference type="SAM" id="Phobius"/>
    </source>
</evidence>
<dbReference type="Pfam" id="PF05036">
    <property type="entry name" value="SPOR"/>
    <property type="match status" value="2"/>
</dbReference>
<dbReference type="Proteomes" id="UP000593932">
    <property type="component" value="Chromosome"/>
</dbReference>
<feature type="domain" description="SPOR" evidence="3">
    <location>
        <begin position="104"/>
        <end position="186"/>
    </location>
</feature>
<dbReference type="RefSeq" id="WP_194035041.1">
    <property type="nucleotide sequence ID" value="NZ_CP063657.1"/>
</dbReference>
<accession>A0A7S6ZVU7</accession>
<keyword evidence="2" id="KW-1133">Transmembrane helix</keyword>
<feature type="region of interest" description="Disordered" evidence="1">
    <location>
        <begin position="190"/>
        <end position="251"/>
    </location>
</feature>
<dbReference type="EMBL" id="CP063657">
    <property type="protein sequence ID" value="QOW22544.1"/>
    <property type="molecule type" value="Genomic_DNA"/>
</dbReference>
<dbReference type="InterPro" id="IPR036680">
    <property type="entry name" value="SPOR-like_sf"/>
</dbReference>
<keyword evidence="5" id="KW-1185">Reference proteome</keyword>
<evidence type="ECO:0000256" key="1">
    <source>
        <dbReference type="SAM" id="MobiDB-lite"/>
    </source>
</evidence>
<evidence type="ECO:0000313" key="5">
    <source>
        <dbReference type="Proteomes" id="UP000593932"/>
    </source>
</evidence>
<keyword evidence="2" id="KW-0472">Membrane</keyword>
<dbReference type="InterPro" id="IPR007730">
    <property type="entry name" value="SPOR-like_dom"/>
</dbReference>
<proteinExistence type="predicted"/>
<protein>
    <submittedName>
        <fullName evidence="4">SPOR domain-containing protein</fullName>
    </submittedName>
</protein>
<dbReference type="PROSITE" id="PS51724">
    <property type="entry name" value="SPOR"/>
    <property type="match status" value="2"/>
</dbReference>